<dbReference type="PATRIC" id="fig|571913.6.peg.5073"/>
<dbReference type="GO" id="GO:0006826">
    <property type="term" value="P:iron ion transport"/>
    <property type="evidence" value="ECO:0007669"/>
    <property type="project" value="UniProtKB-KW"/>
</dbReference>
<dbReference type="OrthoDB" id="5296765at2"/>
<dbReference type="SMART" id="SM00382">
    <property type="entry name" value="AAA"/>
    <property type="match status" value="1"/>
</dbReference>
<dbReference type="InterPro" id="IPR003439">
    <property type="entry name" value="ABC_transporter-like_ATP-bd"/>
</dbReference>
<dbReference type="Pfam" id="PF00005">
    <property type="entry name" value="ABC_tran"/>
    <property type="match status" value="1"/>
</dbReference>
<protein>
    <recommendedName>
        <fullName evidence="10">ABC transporter domain-containing protein</fullName>
    </recommendedName>
</protein>
<dbReference type="Proteomes" id="UP000066480">
    <property type="component" value="Chromosome"/>
</dbReference>
<evidence type="ECO:0000313" key="12">
    <source>
        <dbReference type="Proteomes" id="UP000066480"/>
    </source>
</evidence>
<evidence type="ECO:0000256" key="8">
    <source>
        <dbReference type="ARBA" id="ARBA00023065"/>
    </source>
</evidence>
<keyword evidence="7" id="KW-0408">Iron</keyword>
<name>A0A0K1JP49_9MICO</name>
<keyword evidence="9" id="KW-0472">Membrane</keyword>
<dbReference type="InterPro" id="IPR027417">
    <property type="entry name" value="P-loop_NTPase"/>
</dbReference>
<keyword evidence="4" id="KW-0410">Iron transport</keyword>
<dbReference type="PROSITE" id="PS00211">
    <property type="entry name" value="ABC_TRANSPORTER_1"/>
    <property type="match status" value="1"/>
</dbReference>
<evidence type="ECO:0000256" key="7">
    <source>
        <dbReference type="ARBA" id="ARBA00023004"/>
    </source>
</evidence>
<evidence type="ECO:0000259" key="10">
    <source>
        <dbReference type="PROSITE" id="PS50893"/>
    </source>
</evidence>
<dbReference type="SUPFAM" id="SSF52540">
    <property type="entry name" value="P-loop containing nucleoside triphosphate hydrolases"/>
    <property type="match status" value="1"/>
</dbReference>
<dbReference type="CDD" id="cd03214">
    <property type="entry name" value="ABC_Iron-Siderophores_B12_Hemin"/>
    <property type="match status" value="1"/>
</dbReference>
<dbReference type="PANTHER" id="PTHR42771:SF2">
    <property type="entry name" value="IRON(3+)-HYDROXAMATE IMPORT ATP-BINDING PROTEIN FHUC"/>
    <property type="match status" value="1"/>
</dbReference>
<evidence type="ECO:0000256" key="5">
    <source>
        <dbReference type="ARBA" id="ARBA00022741"/>
    </source>
</evidence>
<sequence length="276" mass="30232">MTTTSRLRAESITVAYDDRAVVHDLTLQIPDGKVTSIIGPNGCGKSTLLRALARLLPTTSGQVLLDDEPIGDQPTREVARRLSLLPQTPVAPEGLLVRDLVARGRHPHQKWFRQWSPDDEATVDEALDWTSVRDLKDRPLESLSGGQRQRAWIAMTLAQHTDLALLDEPTTYLDLAHQVDVLNLVTRLNQERGRTVAMVLHDLNLAARYSDLIVVMQDGRIVAQGPPEDVLTVELLHRVFGLAAVVLPDPSSGSPIIVPIASKASASNSLVEPAKR</sequence>
<dbReference type="EMBL" id="CP011112">
    <property type="protein sequence ID" value="AKU18345.1"/>
    <property type="molecule type" value="Genomic_DNA"/>
</dbReference>
<keyword evidence="6" id="KW-0067">ATP-binding</keyword>
<dbReference type="InterPro" id="IPR017871">
    <property type="entry name" value="ABC_transporter-like_CS"/>
</dbReference>
<keyword evidence="2" id="KW-0813">Transport</keyword>
<gene>
    <name evidence="11" type="ORF">VV02_25025</name>
</gene>
<evidence type="ECO:0000256" key="1">
    <source>
        <dbReference type="ARBA" id="ARBA00004202"/>
    </source>
</evidence>
<dbReference type="PANTHER" id="PTHR42771">
    <property type="entry name" value="IRON(3+)-HYDROXAMATE IMPORT ATP-BINDING PROTEIN FHUC"/>
    <property type="match status" value="1"/>
</dbReference>
<evidence type="ECO:0000256" key="4">
    <source>
        <dbReference type="ARBA" id="ARBA00022496"/>
    </source>
</evidence>
<dbReference type="InterPro" id="IPR051535">
    <property type="entry name" value="Siderophore_ABC-ATPase"/>
</dbReference>
<dbReference type="KEGG" id="lmoi:VV02_25025"/>
<evidence type="ECO:0000256" key="3">
    <source>
        <dbReference type="ARBA" id="ARBA00022475"/>
    </source>
</evidence>
<keyword evidence="3" id="KW-1003">Cell membrane</keyword>
<keyword evidence="8" id="KW-0406">Ion transport</keyword>
<dbReference type="PROSITE" id="PS50893">
    <property type="entry name" value="ABC_TRANSPORTER_2"/>
    <property type="match status" value="1"/>
</dbReference>
<dbReference type="AlphaFoldDB" id="A0A0K1JP49"/>
<dbReference type="GO" id="GO:0016887">
    <property type="term" value="F:ATP hydrolysis activity"/>
    <property type="evidence" value="ECO:0007669"/>
    <property type="project" value="InterPro"/>
</dbReference>
<keyword evidence="5" id="KW-0547">Nucleotide-binding</keyword>
<dbReference type="InterPro" id="IPR003593">
    <property type="entry name" value="AAA+_ATPase"/>
</dbReference>
<dbReference type="STRING" id="571913.VV02_25025"/>
<dbReference type="GO" id="GO:0005886">
    <property type="term" value="C:plasma membrane"/>
    <property type="evidence" value="ECO:0007669"/>
    <property type="project" value="UniProtKB-SubCell"/>
</dbReference>
<reference evidence="11 12" key="1">
    <citation type="submission" date="2015-03" db="EMBL/GenBank/DDBJ databases">
        <title>Luteipulveratus halotolerans sp. nov., a novel actinobacterium (Dermacoccaceae) from Sarawak, Malaysia.</title>
        <authorList>
            <person name="Juboi H."/>
            <person name="Basik A."/>
            <person name="Shamsul S.S."/>
            <person name="Arnold P."/>
            <person name="Schmitt E.K."/>
            <person name="Sanglier J.-J."/>
            <person name="Yeo T."/>
        </authorList>
    </citation>
    <scope>NUCLEOTIDE SEQUENCE [LARGE SCALE GENOMIC DNA]</scope>
    <source>
        <strain evidence="11 12">MN07-A0370</strain>
    </source>
</reference>
<dbReference type="Gene3D" id="3.40.50.300">
    <property type="entry name" value="P-loop containing nucleotide triphosphate hydrolases"/>
    <property type="match status" value="1"/>
</dbReference>
<proteinExistence type="predicted"/>
<evidence type="ECO:0000256" key="2">
    <source>
        <dbReference type="ARBA" id="ARBA00022448"/>
    </source>
</evidence>
<feature type="domain" description="ABC transporter" evidence="10">
    <location>
        <begin position="7"/>
        <end position="243"/>
    </location>
</feature>
<dbReference type="RefSeq" id="WP_052596059.1">
    <property type="nucleotide sequence ID" value="NZ_CP011112.1"/>
</dbReference>
<comment type="subcellular location">
    <subcellularLocation>
        <location evidence="1">Cell membrane</location>
        <topology evidence="1">Peripheral membrane protein</topology>
    </subcellularLocation>
</comment>
<dbReference type="GO" id="GO:0005524">
    <property type="term" value="F:ATP binding"/>
    <property type="evidence" value="ECO:0007669"/>
    <property type="project" value="UniProtKB-KW"/>
</dbReference>
<evidence type="ECO:0000313" key="11">
    <source>
        <dbReference type="EMBL" id="AKU18345.1"/>
    </source>
</evidence>
<keyword evidence="12" id="KW-1185">Reference proteome</keyword>
<dbReference type="FunFam" id="3.40.50.300:FF:000134">
    <property type="entry name" value="Iron-enterobactin ABC transporter ATP-binding protein"/>
    <property type="match status" value="1"/>
</dbReference>
<organism evidence="11 12">
    <name type="scientific">Luteipulveratus mongoliensis</name>
    <dbReference type="NCBI Taxonomy" id="571913"/>
    <lineage>
        <taxon>Bacteria</taxon>
        <taxon>Bacillati</taxon>
        <taxon>Actinomycetota</taxon>
        <taxon>Actinomycetes</taxon>
        <taxon>Micrococcales</taxon>
        <taxon>Dermacoccaceae</taxon>
        <taxon>Luteipulveratus</taxon>
    </lineage>
</organism>
<evidence type="ECO:0000256" key="6">
    <source>
        <dbReference type="ARBA" id="ARBA00022840"/>
    </source>
</evidence>
<accession>A0A0K1JP49</accession>
<evidence type="ECO:0000256" key="9">
    <source>
        <dbReference type="ARBA" id="ARBA00023136"/>
    </source>
</evidence>